<keyword evidence="10" id="KW-0393">Immunoglobulin domain</keyword>
<accession>A0AAN7PZ89</accession>
<dbReference type="InterPro" id="IPR007110">
    <property type="entry name" value="Ig-like_dom"/>
</dbReference>
<evidence type="ECO:0000256" key="7">
    <source>
        <dbReference type="ARBA" id="ARBA00023157"/>
    </source>
</evidence>
<dbReference type="InterPro" id="IPR013783">
    <property type="entry name" value="Ig-like_fold"/>
</dbReference>
<feature type="region of interest" description="Disordered" evidence="14">
    <location>
        <begin position="745"/>
        <end position="804"/>
    </location>
</feature>
<evidence type="ECO:0000256" key="2">
    <source>
        <dbReference type="ARBA" id="ARBA00022692"/>
    </source>
</evidence>
<comment type="caution">
    <text evidence="19">The sequence shown here is derived from an EMBL/GenBank/DDBJ whole genome shotgun (WGS) entry which is preliminary data.</text>
</comment>
<dbReference type="GO" id="GO:0046872">
    <property type="term" value="F:metal ion binding"/>
    <property type="evidence" value="ECO:0007669"/>
    <property type="project" value="UniProtKB-KW"/>
</dbReference>
<feature type="domain" description="Ig-like" evidence="18">
    <location>
        <begin position="599"/>
        <end position="684"/>
    </location>
</feature>
<dbReference type="GO" id="GO:0004713">
    <property type="term" value="F:protein tyrosine kinase activity"/>
    <property type="evidence" value="ECO:0007669"/>
    <property type="project" value="InterPro"/>
</dbReference>
<feature type="transmembrane region" description="Helical" evidence="15">
    <location>
        <begin position="708"/>
        <end position="729"/>
    </location>
</feature>
<dbReference type="GO" id="GO:0019199">
    <property type="term" value="F:transmembrane receptor protein kinase activity"/>
    <property type="evidence" value="ECO:0007669"/>
    <property type="project" value="UniProtKB-ARBA"/>
</dbReference>
<evidence type="ECO:0000256" key="4">
    <source>
        <dbReference type="ARBA" id="ARBA00022737"/>
    </source>
</evidence>
<keyword evidence="3 16" id="KW-0732">Signal</keyword>
<dbReference type="Gene3D" id="3.30.200.20">
    <property type="entry name" value="Phosphorylase Kinase, domain 1"/>
    <property type="match status" value="1"/>
</dbReference>
<evidence type="ECO:0000256" key="11">
    <source>
        <dbReference type="PIRSR" id="PIRSR000615-1"/>
    </source>
</evidence>
<feature type="compositionally biased region" description="Basic and acidic residues" evidence="14">
    <location>
        <begin position="770"/>
        <end position="789"/>
    </location>
</feature>
<dbReference type="SUPFAM" id="SSF48726">
    <property type="entry name" value="Immunoglobulin"/>
    <property type="match status" value="7"/>
</dbReference>
<evidence type="ECO:0000256" key="1">
    <source>
        <dbReference type="ARBA" id="ARBA00004167"/>
    </source>
</evidence>
<dbReference type="PROSITE" id="PS50835">
    <property type="entry name" value="IG_LIKE"/>
    <property type="match status" value="6"/>
</dbReference>
<dbReference type="PRINTS" id="PR00109">
    <property type="entry name" value="TYRKINASE"/>
</dbReference>
<protein>
    <submittedName>
        <fullName evidence="19">Uncharacterized protein</fullName>
    </submittedName>
</protein>
<dbReference type="GO" id="GO:0005524">
    <property type="term" value="F:ATP binding"/>
    <property type="evidence" value="ECO:0007669"/>
    <property type="project" value="UniProtKB-KW"/>
</dbReference>
<evidence type="ECO:0000256" key="5">
    <source>
        <dbReference type="ARBA" id="ARBA00022989"/>
    </source>
</evidence>
<keyword evidence="4" id="KW-0677">Repeat</keyword>
<dbReference type="InterPro" id="IPR003599">
    <property type="entry name" value="Ig_sub"/>
</dbReference>
<dbReference type="PANTHER" id="PTHR10075:SF102">
    <property type="entry name" value="OFF-TRACK2-RELATED"/>
    <property type="match status" value="1"/>
</dbReference>
<name>A0AAN7PZ89_9COLE</name>
<comment type="subcellular location">
    <subcellularLocation>
        <location evidence="1">Membrane</location>
        <topology evidence="1">Single-pass membrane protein</topology>
    </subcellularLocation>
</comment>
<dbReference type="GO" id="GO:0007156">
    <property type="term" value="P:homophilic cell adhesion via plasma membrane adhesion molecules"/>
    <property type="evidence" value="ECO:0007669"/>
    <property type="project" value="TreeGrafter"/>
</dbReference>
<dbReference type="InterPro" id="IPR011009">
    <property type="entry name" value="Kinase-like_dom_sf"/>
</dbReference>
<dbReference type="FunFam" id="2.60.40.10:FF:000016">
    <property type="entry name" value="Fibroblast growth factor receptor"/>
    <property type="match status" value="1"/>
</dbReference>
<dbReference type="GO" id="GO:0005886">
    <property type="term" value="C:plasma membrane"/>
    <property type="evidence" value="ECO:0007669"/>
    <property type="project" value="TreeGrafter"/>
</dbReference>
<dbReference type="InterPro" id="IPR003598">
    <property type="entry name" value="Ig_sub2"/>
</dbReference>
<evidence type="ECO:0000256" key="10">
    <source>
        <dbReference type="ARBA" id="ARBA00023319"/>
    </source>
</evidence>
<dbReference type="SMART" id="SM00219">
    <property type="entry name" value="TyrKc"/>
    <property type="match status" value="1"/>
</dbReference>
<reference evidence="20" key="1">
    <citation type="submission" date="2023-01" db="EMBL/GenBank/DDBJ databases">
        <title>Key to firefly adult light organ development and bioluminescence: homeobox transcription factors regulate luciferase expression and transportation to peroxisome.</title>
        <authorList>
            <person name="Fu X."/>
        </authorList>
    </citation>
    <scope>NUCLEOTIDE SEQUENCE [LARGE SCALE GENOMIC DNA]</scope>
</reference>
<feature type="active site" description="Proton acceptor" evidence="11">
    <location>
        <position position="959"/>
    </location>
</feature>
<keyword evidence="12" id="KW-0547">Nucleotide-binding</keyword>
<dbReference type="GO" id="GO:0030424">
    <property type="term" value="C:axon"/>
    <property type="evidence" value="ECO:0007669"/>
    <property type="project" value="TreeGrafter"/>
</dbReference>
<keyword evidence="13" id="KW-0460">Magnesium</keyword>
<keyword evidence="6 15" id="KW-0472">Membrane</keyword>
<evidence type="ECO:0000259" key="17">
    <source>
        <dbReference type="PROSITE" id="PS50011"/>
    </source>
</evidence>
<dbReference type="Pfam" id="PF07714">
    <property type="entry name" value="PK_Tyr_Ser-Thr"/>
    <property type="match status" value="1"/>
</dbReference>
<dbReference type="InterPro" id="IPR020635">
    <property type="entry name" value="Tyr_kinase_cat_dom"/>
</dbReference>
<evidence type="ECO:0000256" key="16">
    <source>
        <dbReference type="SAM" id="SignalP"/>
    </source>
</evidence>
<keyword evidence="20" id="KW-1185">Reference proteome</keyword>
<dbReference type="PANTHER" id="PTHR10075">
    <property type="entry name" value="BASIGIN RELATED"/>
    <property type="match status" value="1"/>
</dbReference>
<keyword evidence="13" id="KW-0479">Metal-binding</keyword>
<evidence type="ECO:0000256" key="14">
    <source>
        <dbReference type="SAM" id="MobiDB-lite"/>
    </source>
</evidence>
<feature type="domain" description="Ig-like" evidence="18">
    <location>
        <begin position="405"/>
        <end position="498"/>
    </location>
</feature>
<evidence type="ECO:0000259" key="18">
    <source>
        <dbReference type="PROSITE" id="PS50835"/>
    </source>
</evidence>
<evidence type="ECO:0000256" key="13">
    <source>
        <dbReference type="PIRSR" id="PIRSR000615-3"/>
    </source>
</evidence>
<keyword evidence="9" id="KW-0325">Glycoprotein</keyword>
<dbReference type="GO" id="GO:0098632">
    <property type="term" value="F:cell-cell adhesion mediator activity"/>
    <property type="evidence" value="ECO:0007669"/>
    <property type="project" value="TreeGrafter"/>
</dbReference>
<evidence type="ECO:0000313" key="19">
    <source>
        <dbReference type="EMBL" id="KAK4873275.1"/>
    </source>
</evidence>
<feature type="domain" description="Ig-like" evidence="18">
    <location>
        <begin position="24"/>
        <end position="104"/>
    </location>
</feature>
<feature type="domain" description="Protein kinase" evidence="17">
    <location>
        <begin position="816"/>
        <end position="1094"/>
    </location>
</feature>
<keyword evidence="2 15" id="KW-0812">Transmembrane</keyword>
<feature type="chain" id="PRO_5043032498" evidence="16">
    <location>
        <begin position="21"/>
        <end position="1097"/>
    </location>
</feature>
<evidence type="ECO:0000256" key="9">
    <source>
        <dbReference type="ARBA" id="ARBA00023180"/>
    </source>
</evidence>
<evidence type="ECO:0000313" key="20">
    <source>
        <dbReference type="Proteomes" id="UP001353858"/>
    </source>
</evidence>
<feature type="signal peptide" evidence="16">
    <location>
        <begin position="1"/>
        <end position="20"/>
    </location>
</feature>
<feature type="domain" description="Ig-like" evidence="18">
    <location>
        <begin position="501"/>
        <end position="594"/>
    </location>
</feature>
<dbReference type="Gene3D" id="1.10.510.10">
    <property type="entry name" value="Transferase(Phosphotransferase) domain 1"/>
    <property type="match status" value="1"/>
</dbReference>
<dbReference type="Pfam" id="PF07679">
    <property type="entry name" value="I-set"/>
    <property type="match status" value="2"/>
</dbReference>
<feature type="domain" description="Ig-like" evidence="18">
    <location>
        <begin position="317"/>
        <end position="402"/>
    </location>
</feature>
<evidence type="ECO:0000256" key="6">
    <source>
        <dbReference type="ARBA" id="ARBA00023136"/>
    </source>
</evidence>
<keyword evidence="5 15" id="KW-1133">Transmembrane helix</keyword>
<evidence type="ECO:0000256" key="3">
    <source>
        <dbReference type="ARBA" id="ARBA00022729"/>
    </source>
</evidence>
<dbReference type="GO" id="GO:0070593">
    <property type="term" value="P:dendrite self-avoidance"/>
    <property type="evidence" value="ECO:0007669"/>
    <property type="project" value="TreeGrafter"/>
</dbReference>
<keyword evidence="7" id="KW-1015">Disulfide bond</keyword>
<proteinExistence type="predicted"/>
<dbReference type="PIRSF" id="PIRSF000615">
    <property type="entry name" value="TyrPK_CSF1-R"/>
    <property type="match status" value="1"/>
</dbReference>
<dbReference type="PROSITE" id="PS50011">
    <property type="entry name" value="PROTEIN_KINASE_DOM"/>
    <property type="match status" value="1"/>
</dbReference>
<dbReference type="InterPro" id="IPR001245">
    <property type="entry name" value="Ser-Thr/Tyr_kinase_cat_dom"/>
</dbReference>
<feature type="binding site" evidence="12">
    <location>
        <position position="963"/>
    </location>
    <ligand>
        <name>ATP</name>
        <dbReference type="ChEBI" id="CHEBI:30616"/>
    </ligand>
</feature>
<feature type="binding site" evidence="12">
    <location>
        <position position="801"/>
    </location>
    <ligand>
        <name>ATP</name>
        <dbReference type="ChEBI" id="CHEBI:30616"/>
    </ligand>
</feature>
<dbReference type="InterPro" id="IPR000719">
    <property type="entry name" value="Prot_kinase_dom"/>
</dbReference>
<dbReference type="InterPro" id="IPR036179">
    <property type="entry name" value="Ig-like_dom_sf"/>
</dbReference>
<dbReference type="Pfam" id="PF13927">
    <property type="entry name" value="Ig_3"/>
    <property type="match status" value="4"/>
</dbReference>
<gene>
    <name evidence="19" type="ORF">RN001_015304</name>
</gene>
<dbReference type="AlphaFoldDB" id="A0AAN7PZ89"/>
<dbReference type="Proteomes" id="UP001353858">
    <property type="component" value="Unassembled WGS sequence"/>
</dbReference>
<dbReference type="SMART" id="SM00409">
    <property type="entry name" value="IG"/>
    <property type="match status" value="7"/>
</dbReference>
<feature type="binding site" evidence="13">
    <location>
        <position position="964"/>
    </location>
    <ligand>
        <name>Mg(2+)</name>
        <dbReference type="ChEBI" id="CHEBI:18420"/>
    </ligand>
</feature>
<sequence length="1097" mass="122444">MKTFESLICILGIYVSLCVAQDELYFSQTPKDVDVAEGKSVTLPCEVTPSNDISYYWELNGSKIDNTTRRHQIGSNLHFTRVDKEKDSGEFMCVAQDFKGFSVTSSPASLNIQWIGEASVQLHSPESSSYITSGIEVILRCHLDATGDVHVEWFRNSDRLAKSPRLEIKKRKLHIKSINPSDNGIYRCIARNEAGTQHSVKNFALAVGGEQTALIKVVPSNQLVKKGGKAHFDCSYANADGLEWYFKDVEPLESNTRITLYPNGSLEINGVQESDQGLYNCVGIKSDSTEVPQSYTAELKISFIDNLSDKNFEPMLPDDKTVVLAQGSVFQQTCLTPRSLPLAKRYWLNPLGHTISDSGNVRVDDDGRLIIQDLQPEHKGGYKCVAENIAGRTEEVVKVIVTKKPVILTGPMGVTVEENQKSVLTCLYNIDEASQPYTIIRWKKDGKAIKHDYEDDGINHQRIKIYKQNGTLLIHSTKPSDRGDYTCEITTAGFEPISSKPATITVIEMLKFSPPPVNKKLELGSTAKIHCKAQGTPSPNIRWEKLGSEDGFAAHITDTNGTLHFNGVMSEDKGKYTCIASNTQGTINVTLTIDVVVAPKFTVLSQNPTEAIEGFSVMLDCVAEGDPKPTIHWDKNLQMNDFNRSRFQVLDNGTLYIKEVHREDENNYGCTAGSSAGLNRKEIRLIVHTREGYHPNGSDAEDSTVTKAVLITMSVAAAYIILVIGLMIWCRYRRRSRKLPIAESAKAENGDLDHTELKETANGTVPSSSHLEKNGLKTHKDGQKSDGTETAHSQSSAQSKKSKSSYDKITLSRAHLSDLKLIGRGEFGEILIGKLPKSAVTVSDKRSSSDTNEDKELTVMVKTLTQTKDENALAEFKREIDLFSKVTHENIVKLWGLCREVEPHYMILEYTDWGDLKQFLTATRKGTSPSLTSTQSIAIIHHLARGMEHLSAARFVHRDLAARNCLITSTLMAKVALPRLTKEPYSQEYCKHINNVIPLRWLPYEAVYEDEYSTKSDVYAFGVLILEIFTQGELPFPKMNDASFLTKLKEKALDWKAHKSTPPELQQLQETCWDTNPKTRPSFEDLVKETEKLLKSM</sequence>
<dbReference type="Gene3D" id="2.60.40.10">
    <property type="entry name" value="Immunoglobulins"/>
    <property type="match status" value="7"/>
</dbReference>
<feature type="compositionally biased region" description="Basic and acidic residues" evidence="14">
    <location>
        <begin position="745"/>
        <end position="759"/>
    </location>
</feature>
<dbReference type="SMART" id="SM00408">
    <property type="entry name" value="IGc2"/>
    <property type="match status" value="7"/>
</dbReference>
<evidence type="ECO:0000256" key="15">
    <source>
        <dbReference type="SAM" id="Phobius"/>
    </source>
</evidence>
<dbReference type="InterPro" id="IPR008266">
    <property type="entry name" value="Tyr_kinase_AS"/>
</dbReference>
<dbReference type="PROSITE" id="PS00109">
    <property type="entry name" value="PROTEIN_KINASE_TYR"/>
    <property type="match status" value="1"/>
</dbReference>
<evidence type="ECO:0000256" key="8">
    <source>
        <dbReference type="ARBA" id="ARBA00023170"/>
    </source>
</evidence>
<keyword evidence="12" id="KW-0067">ATP-binding</keyword>
<feature type="domain" description="Ig-like" evidence="18">
    <location>
        <begin position="107"/>
        <end position="204"/>
    </location>
</feature>
<dbReference type="GO" id="GO:0007411">
    <property type="term" value="P:axon guidance"/>
    <property type="evidence" value="ECO:0007669"/>
    <property type="project" value="TreeGrafter"/>
</dbReference>
<dbReference type="InterPro" id="IPR013098">
    <property type="entry name" value="Ig_I-set"/>
</dbReference>
<dbReference type="EMBL" id="JARPUR010000007">
    <property type="protein sequence ID" value="KAK4873275.1"/>
    <property type="molecule type" value="Genomic_DNA"/>
</dbReference>
<dbReference type="SUPFAM" id="SSF56112">
    <property type="entry name" value="Protein kinase-like (PK-like)"/>
    <property type="match status" value="1"/>
</dbReference>
<organism evidence="19 20">
    <name type="scientific">Aquatica leii</name>
    <dbReference type="NCBI Taxonomy" id="1421715"/>
    <lineage>
        <taxon>Eukaryota</taxon>
        <taxon>Metazoa</taxon>
        <taxon>Ecdysozoa</taxon>
        <taxon>Arthropoda</taxon>
        <taxon>Hexapoda</taxon>
        <taxon>Insecta</taxon>
        <taxon>Pterygota</taxon>
        <taxon>Neoptera</taxon>
        <taxon>Endopterygota</taxon>
        <taxon>Coleoptera</taxon>
        <taxon>Polyphaga</taxon>
        <taxon>Elateriformia</taxon>
        <taxon>Elateroidea</taxon>
        <taxon>Lampyridae</taxon>
        <taxon>Luciolinae</taxon>
        <taxon>Aquatica</taxon>
    </lineage>
</organism>
<evidence type="ECO:0000256" key="12">
    <source>
        <dbReference type="PIRSR" id="PIRSR000615-2"/>
    </source>
</evidence>
<keyword evidence="8" id="KW-0675">Receptor</keyword>